<sequence length="88" mass="10296">MSDRRGFGFCMPGYRWCGPGCGGSGPPTNRVDSCCMRHDLCYRRYGPSRECDLAFMECLRKQRNRYTKEGRDAALFYSAMRFRNVFRL</sequence>
<dbReference type="Proteomes" id="UP000306477">
    <property type="component" value="Unassembled WGS sequence"/>
</dbReference>
<dbReference type="Gene3D" id="1.20.90.10">
    <property type="entry name" value="Phospholipase A2 domain"/>
    <property type="match status" value="1"/>
</dbReference>
<dbReference type="Pfam" id="PF08398">
    <property type="entry name" value="Phospholip_A2_4"/>
    <property type="match status" value="1"/>
</dbReference>
<organism evidence="4 5">
    <name type="scientific">Bacillus timonensis</name>
    <dbReference type="NCBI Taxonomy" id="1033734"/>
    <lineage>
        <taxon>Bacteria</taxon>
        <taxon>Bacillati</taxon>
        <taxon>Bacillota</taxon>
        <taxon>Bacilli</taxon>
        <taxon>Bacillales</taxon>
        <taxon>Bacillaceae</taxon>
        <taxon>Bacillus</taxon>
    </lineage>
</organism>
<comment type="subcellular location">
    <subcellularLocation>
        <location evidence="1">Secreted</location>
    </subcellularLocation>
</comment>
<evidence type="ECO:0000313" key="5">
    <source>
        <dbReference type="Proteomes" id="UP000306477"/>
    </source>
</evidence>
<dbReference type="GO" id="GO:0005576">
    <property type="term" value="C:extracellular region"/>
    <property type="evidence" value="ECO:0007669"/>
    <property type="project" value="UniProtKB-SubCell"/>
</dbReference>
<evidence type="ECO:0000256" key="2">
    <source>
        <dbReference type="ARBA" id="ARBA00022525"/>
    </source>
</evidence>
<dbReference type="InterPro" id="IPR013607">
    <property type="entry name" value="Phospholipase_A2-like"/>
</dbReference>
<keyword evidence="5" id="KW-1185">Reference proteome</keyword>
<dbReference type="GO" id="GO:0005198">
    <property type="term" value="F:structural molecule activity"/>
    <property type="evidence" value="ECO:0007669"/>
    <property type="project" value="InterPro"/>
</dbReference>
<dbReference type="AlphaFoldDB" id="A0A4S3PQ24"/>
<dbReference type="RefSeq" id="WP_136380219.1">
    <property type="nucleotide sequence ID" value="NZ_SLUB01000025.1"/>
</dbReference>
<evidence type="ECO:0000313" key="4">
    <source>
        <dbReference type="EMBL" id="THE11730.1"/>
    </source>
</evidence>
<dbReference type="STRING" id="1033734.GCA_000285535_00442"/>
<name>A0A4S3PQ24_9BACI</name>
<dbReference type="InterPro" id="IPR036444">
    <property type="entry name" value="PLipase_A2_dom_sf"/>
</dbReference>
<feature type="domain" description="Phospholipase A2-like" evidence="3">
    <location>
        <begin position="9"/>
        <end position="46"/>
    </location>
</feature>
<dbReference type="SUPFAM" id="SSF48619">
    <property type="entry name" value="Phospholipase A2, PLA2"/>
    <property type="match status" value="1"/>
</dbReference>
<dbReference type="EMBL" id="SLUB01000025">
    <property type="protein sequence ID" value="THE11730.1"/>
    <property type="molecule type" value="Genomic_DNA"/>
</dbReference>
<keyword evidence="2" id="KW-0964">Secreted</keyword>
<evidence type="ECO:0000256" key="1">
    <source>
        <dbReference type="ARBA" id="ARBA00004613"/>
    </source>
</evidence>
<keyword evidence="4" id="KW-0167">Capsid protein</keyword>
<keyword evidence="4" id="KW-0946">Virion</keyword>
<dbReference type="GO" id="GO:0004623">
    <property type="term" value="F:phospholipase A2 activity"/>
    <property type="evidence" value="ECO:0007669"/>
    <property type="project" value="InterPro"/>
</dbReference>
<protein>
    <submittedName>
        <fullName evidence="4">Parvovirus coat protein VP1-like protein</fullName>
    </submittedName>
</protein>
<proteinExistence type="predicted"/>
<reference evidence="4 5" key="1">
    <citation type="journal article" date="2019" name="Indoor Air">
        <title>Impacts of indoor surface finishes on bacterial viability.</title>
        <authorList>
            <person name="Hu J."/>
            <person name="Maamar S.B."/>
            <person name="Glawe A.J."/>
            <person name="Gottel N."/>
            <person name="Gilbert J.A."/>
            <person name="Hartmann E.M."/>
        </authorList>
    </citation>
    <scope>NUCLEOTIDE SEQUENCE [LARGE SCALE GENOMIC DNA]</scope>
    <source>
        <strain evidence="4 5">AF060A6</strain>
    </source>
</reference>
<dbReference type="PROSITE" id="PS00118">
    <property type="entry name" value="PA2_HIS"/>
    <property type="match status" value="1"/>
</dbReference>
<evidence type="ECO:0000259" key="3">
    <source>
        <dbReference type="Pfam" id="PF08398"/>
    </source>
</evidence>
<comment type="caution">
    <text evidence="4">The sequence shown here is derived from an EMBL/GenBank/DDBJ whole genome shotgun (WGS) entry which is preliminary data.</text>
</comment>
<dbReference type="InterPro" id="IPR033113">
    <property type="entry name" value="PLA2_histidine"/>
</dbReference>
<dbReference type="GO" id="GO:0050482">
    <property type="term" value="P:arachidonate secretion"/>
    <property type="evidence" value="ECO:0007669"/>
    <property type="project" value="InterPro"/>
</dbReference>
<dbReference type="GO" id="GO:0006644">
    <property type="term" value="P:phospholipid metabolic process"/>
    <property type="evidence" value="ECO:0007669"/>
    <property type="project" value="InterPro"/>
</dbReference>
<gene>
    <name evidence="4" type="ORF">E1I69_14085</name>
</gene>
<dbReference type="OrthoDB" id="5125543at2"/>
<accession>A0A4S3PQ24</accession>